<proteinExistence type="predicted"/>
<dbReference type="Proteomes" id="UP000532440">
    <property type="component" value="Unassembled WGS sequence"/>
</dbReference>
<sequence>MSTTTLIRDPAEGWAMAGRSIAGGLGALLQGEAVRQKAQLETEGKQADIYHRNMAGNKYGAEAVGLDLTNQARQAPIDPGLPEYLQQAFRLFQATGDGNMERFANAGTAIQTQGIRDQALANVGDLDLMNRLNTLAKPGESYMPFKAVGDTGGAMDQATGEGVVFDEVLRKLFAAESGAKVARDRGAANASNASAGKYSAEADIERQKAERLRTTGALPGTGAEGSEGALSSTILRTLQIPALDEKGRPVRNPITGELETQTDQAALSNFYGWVSANNRRPTATAFAQWEAAGRPGGNKSPAPAAGGPKIDPQATSAALAKARDAIAKGAPRDKVIERLRQNGVDPSGL</sequence>
<accession>A0A7W8M815</accession>
<evidence type="ECO:0000256" key="1">
    <source>
        <dbReference type="SAM" id="MobiDB-lite"/>
    </source>
</evidence>
<dbReference type="AlphaFoldDB" id="A0A7W8M815"/>
<reference evidence="2 3" key="1">
    <citation type="submission" date="2020-08" db="EMBL/GenBank/DDBJ databases">
        <title>Genomic Encyclopedia of Type Strains, Phase IV (KMG-IV): sequencing the most valuable type-strain genomes for metagenomic binning, comparative biology and taxonomic classification.</title>
        <authorList>
            <person name="Goeker M."/>
        </authorList>
    </citation>
    <scope>NUCLEOTIDE SEQUENCE [LARGE SCALE GENOMIC DNA]</scope>
    <source>
        <strain evidence="2 3">DSM 29781</strain>
    </source>
</reference>
<keyword evidence="3" id="KW-1185">Reference proteome</keyword>
<dbReference type="EMBL" id="JACHGB010000003">
    <property type="protein sequence ID" value="MBB5271556.1"/>
    <property type="molecule type" value="Genomic_DNA"/>
</dbReference>
<feature type="region of interest" description="Disordered" evidence="1">
    <location>
        <begin position="292"/>
        <end position="349"/>
    </location>
</feature>
<evidence type="ECO:0000313" key="2">
    <source>
        <dbReference type="EMBL" id="MBB5271556.1"/>
    </source>
</evidence>
<dbReference type="RefSeq" id="WP_183966026.1">
    <property type="nucleotide sequence ID" value="NZ_BAABEW010000001.1"/>
</dbReference>
<feature type="compositionally biased region" description="Basic and acidic residues" evidence="1">
    <location>
        <begin position="321"/>
        <end position="340"/>
    </location>
</feature>
<organism evidence="2 3">
    <name type="scientific">Quisquiliibacterium transsilvanicum</name>
    <dbReference type="NCBI Taxonomy" id="1549638"/>
    <lineage>
        <taxon>Bacteria</taxon>
        <taxon>Pseudomonadati</taxon>
        <taxon>Pseudomonadota</taxon>
        <taxon>Betaproteobacteria</taxon>
        <taxon>Burkholderiales</taxon>
        <taxon>Burkholderiaceae</taxon>
        <taxon>Quisquiliibacterium</taxon>
    </lineage>
</organism>
<name>A0A7W8M815_9BURK</name>
<protein>
    <submittedName>
        <fullName evidence="2">Uncharacterized protein</fullName>
    </submittedName>
</protein>
<comment type="caution">
    <text evidence="2">The sequence shown here is derived from an EMBL/GenBank/DDBJ whole genome shotgun (WGS) entry which is preliminary data.</text>
</comment>
<evidence type="ECO:0000313" key="3">
    <source>
        <dbReference type="Proteomes" id="UP000532440"/>
    </source>
</evidence>
<gene>
    <name evidence="2" type="ORF">HNQ70_001566</name>
</gene>